<dbReference type="OrthoDB" id="6500128at2759"/>
<dbReference type="PANTHER" id="PTHR43394:SF19">
    <property type="entry name" value="ABC TRANSPORTER B FAMILY"/>
    <property type="match status" value="1"/>
</dbReference>
<feature type="transmembrane region" description="Helical" evidence="11">
    <location>
        <begin position="399"/>
        <end position="426"/>
    </location>
</feature>
<dbReference type="Gene3D" id="3.40.50.300">
    <property type="entry name" value="P-loop containing nucleotide triphosphate hydrolases"/>
    <property type="match status" value="1"/>
</dbReference>
<evidence type="ECO:0000256" key="7">
    <source>
        <dbReference type="ARBA" id="ARBA00022967"/>
    </source>
</evidence>
<dbReference type="AlphaFoldDB" id="W7TKE5"/>
<keyword evidence="6 14" id="KW-0067">ATP-binding</keyword>
<dbReference type="Proteomes" id="UP000019335">
    <property type="component" value="Chromosome 15"/>
</dbReference>
<comment type="similarity">
    <text evidence="2">Belongs to the ABC transporter superfamily. ABCB family. MHC peptide exporter (TC 3.A.1.209) subfamily.</text>
</comment>
<feature type="compositionally biased region" description="Acidic residues" evidence="10">
    <location>
        <begin position="293"/>
        <end position="303"/>
    </location>
</feature>
<dbReference type="Pfam" id="PF00664">
    <property type="entry name" value="ABC_membrane"/>
    <property type="match status" value="1"/>
</dbReference>
<keyword evidence="4 11" id="KW-0812">Transmembrane</keyword>
<reference evidence="14 15" key="1">
    <citation type="journal article" date="2014" name="Mol. Plant">
        <title>Chromosome Scale Genome Assembly and Transcriptome Profiling of Nannochloropsis gaditana in Nitrogen Depletion.</title>
        <authorList>
            <person name="Corteggiani Carpinelli E."/>
            <person name="Telatin A."/>
            <person name="Vitulo N."/>
            <person name="Forcato C."/>
            <person name="D'Angelo M."/>
            <person name="Schiavon R."/>
            <person name="Vezzi A."/>
            <person name="Giacometti G.M."/>
            <person name="Morosinotto T."/>
            <person name="Valle G."/>
        </authorList>
    </citation>
    <scope>NUCLEOTIDE SEQUENCE [LARGE SCALE GENOMIC DNA]</scope>
    <source>
        <strain evidence="14 15">B-31</strain>
    </source>
</reference>
<protein>
    <submittedName>
        <fullName evidence="14">Atp-binding cassette sub-family b member 9</fullName>
    </submittedName>
</protein>
<dbReference type="SUPFAM" id="SSF90123">
    <property type="entry name" value="ABC transporter transmembrane region"/>
    <property type="match status" value="1"/>
</dbReference>
<dbReference type="GO" id="GO:0005524">
    <property type="term" value="F:ATP binding"/>
    <property type="evidence" value="ECO:0007669"/>
    <property type="project" value="UniProtKB-KW"/>
</dbReference>
<evidence type="ECO:0000256" key="3">
    <source>
        <dbReference type="ARBA" id="ARBA00022448"/>
    </source>
</evidence>
<keyword evidence="9 11" id="KW-0472">Membrane</keyword>
<dbReference type="SUPFAM" id="SSF52540">
    <property type="entry name" value="P-loop containing nucleoside triphosphate hydrolases"/>
    <property type="match status" value="1"/>
</dbReference>
<sequence>MKGAASQTSIFPDKPEERDKTGRAQTRYKTHPSRSSGLKIKDGSSSPPSWFQVGTLPSLLLFDAAVMVTFWVASGDGFLFSYDAPGSVIWDLCIVGLLRILLLLGVAIAFDAFALSPQRRRVRRPVKTDSFLTRATGAGVSPSNTAHFTTTSVARDLSLREEANSATQPSPIRRMERVGRSATLVLTLMSYFILMAKCLMRLLMGIGFSDSMACFWGCVAASAILGCVDYIVLKRHLRYVKRWAYQRHREALVRKKGTLRESLLLSTVSGNGSVCLGSEGPEGEDAERTAGGEELEDESEEEREDLKEAAHLSEVWASLRGLDDAEAAEDATRGRGGKDKGHATYKDLLSLTRDDWHLISSAFAFLLGAAIGQVLIPHYTGKAIDAIVSEEGAAAFQHAMVMLVLCAAVCGACTGLRGAIFTIVGARVNRRIRDMLFQSLIRQEVGFFDTAKTGDLSSRLSSDCTKVGDQVSLNINFFLRSLVQAVGTLIFMFIQSWKLSLVAFVSVPVIVIMSKIYGQYIRKLSKATQERLAHANSIAEECLSTMPTVRSFAGGPAQGRLYRGKLDEYYDLNKQEARAYGAYAVATTLLPNLVTALVLFYGGQLVLNQDGLTSGQLVSFLLLLGSLSEGFSNMGSIFSSITQALGAADKVFELIRRPPQSTPLPEPPLAPAFCSGKVELRDVTFRYPARPARPVLNKMNMLAEPGKVVALVGPSGGGKSSCVALLENFYEPESGMVLLDGRKVQEYDPHWYHRNVSIVSQEPVLYARSIRQNILFGLEGEPDEPSEGEIIEAAVLAGAHDFILGLQSGYDTEVGERGVCLSGGQKQRIAIARALCRRPRVLLLDEATSALDSDSENLVQQSIDRMISHGNMTVIIIAHRLSTIVNADSILVVRDGRVVEQGTHTELLGKVGGMYSQLVCKQVDALETANTICNEQEKS</sequence>
<dbReference type="GO" id="GO:0015421">
    <property type="term" value="F:ABC-type oligopeptide transporter activity"/>
    <property type="evidence" value="ECO:0007669"/>
    <property type="project" value="TreeGrafter"/>
</dbReference>
<evidence type="ECO:0000313" key="15">
    <source>
        <dbReference type="Proteomes" id="UP000019335"/>
    </source>
</evidence>
<evidence type="ECO:0000256" key="11">
    <source>
        <dbReference type="SAM" id="Phobius"/>
    </source>
</evidence>
<evidence type="ECO:0000256" key="9">
    <source>
        <dbReference type="ARBA" id="ARBA00023136"/>
    </source>
</evidence>
<evidence type="ECO:0000259" key="13">
    <source>
        <dbReference type="PROSITE" id="PS50929"/>
    </source>
</evidence>
<evidence type="ECO:0000256" key="10">
    <source>
        <dbReference type="SAM" id="MobiDB-lite"/>
    </source>
</evidence>
<evidence type="ECO:0000256" key="5">
    <source>
        <dbReference type="ARBA" id="ARBA00022741"/>
    </source>
</evidence>
<dbReference type="CDD" id="cd18572">
    <property type="entry name" value="ABC_6TM_TAP"/>
    <property type="match status" value="1"/>
</dbReference>
<feature type="transmembrane region" description="Helical" evidence="11">
    <location>
        <begin position="500"/>
        <end position="518"/>
    </location>
</feature>
<feature type="domain" description="ABC transmembrane type-1" evidence="13">
    <location>
        <begin position="362"/>
        <end position="643"/>
    </location>
</feature>
<dbReference type="InterPro" id="IPR036640">
    <property type="entry name" value="ABC1_TM_sf"/>
</dbReference>
<dbReference type="InterPro" id="IPR003439">
    <property type="entry name" value="ABC_transporter-like_ATP-bd"/>
</dbReference>
<dbReference type="InterPro" id="IPR011527">
    <property type="entry name" value="ABC1_TM_dom"/>
</dbReference>
<keyword evidence="8 11" id="KW-1133">Transmembrane helix</keyword>
<dbReference type="GO" id="GO:0016887">
    <property type="term" value="F:ATP hydrolysis activity"/>
    <property type="evidence" value="ECO:0007669"/>
    <property type="project" value="InterPro"/>
</dbReference>
<feature type="transmembrane region" description="Helical" evidence="11">
    <location>
        <begin position="183"/>
        <end position="208"/>
    </location>
</feature>
<feature type="transmembrane region" description="Helical" evidence="11">
    <location>
        <begin position="356"/>
        <end position="379"/>
    </location>
</feature>
<dbReference type="FunFam" id="3.40.50.300:FF:000140">
    <property type="entry name" value="Lipid A export ATP-binding/permease protein MsbA"/>
    <property type="match status" value="1"/>
</dbReference>
<dbReference type="GO" id="GO:0016020">
    <property type="term" value="C:membrane"/>
    <property type="evidence" value="ECO:0007669"/>
    <property type="project" value="InterPro"/>
</dbReference>
<feature type="transmembrane region" description="Helical" evidence="11">
    <location>
        <begin position="88"/>
        <end position="114"/>
    </location>
</feature>
<dbReference type="FunFam" id="1.20.1560.10:FF:000058">
    <property type="entry name" value="ABC transporter B family member 25"/>
    <property type="match status" value="1"/>
</dbReference>
<evidence type="ECO:0000313" key="14">
    <source>
        <dbReference type="EMBL" id="EWM23938.1"/>
    </source>
</evidence>
<evidence type="ECO:0000256" key="2">
    <source>
        <dbReference type="ARBA" id="ARBA00006493"/>
    </source>
</evidence>
<proteinExistence type="inferred from homology"/>
<feature type="transmembrane region" description="Helical" evidence="11">
    <location>
        <begin position="580"/>
        <end position="601"/>
    </location>
</feature>
<dbReference type="PROSITE" id="PS50929">
    <property type="entry name" value="ABC_TM1F"/>
    <property type="match status" value="1"/>
</dbReference>
<keyword evidence="3" id="KW-0813">Transport</keyword>
<dbReference type="InterPro" id="IPR039421">
    <property type="entry name" value="Type_1_exporter"/>
</dbReference>
<feature type="transmembrane region" description="Helical" evidence="11">
    <location>
        <begin position="214"/>
        <end position="233"/>
    </location>
</feature>
<dbReference type="Gene3D" id="1.20.1560.10">
    <property type="entry name" value="ABC transporter type 1, transmembrane domain"/>
    <property type="match status" value="1"/>
</dbReference>
<feature type="region of interest" description="Disordered" evidence="10">
    <location>
        <begin position="1"/>
        <end position="48"/>
    </location>
</feature>
<feature type="compositionally biased region" description="Polar residues" evidence="10">
    <location>
        <begin position="1"/>
        <end position="10"/>
    </location>
</feature>
<keyword evidence="15" id="KW-1185">Reference proteome</keyword>
<keyword evidence="7" id="KW-1278">Translocase</keyword>
<name>W7TKE5_9STRA</name>
<evidence type="ECO:0000256" key="8">
    <source>
        <dbReference type="ARBA" id="ARBA00022989"/>
    </source>
</evidence>
<dbReference type="InterPro" id="IPR003593">
    <property type="entry name" value="AAA+_ATPase"/>
</dbReference>
<comment type="subcellular location">
    <subcellularLocation>
        <location evidence="1">Endomembrane system</location>
        <topology evidence="1">Multi-pass membrane protein</topology>
    </subcellularLocation>
</comment>
<dbReference type="SMART" id="SM00382">
    <property type="entry name" value="AAA"/>
    <property type="match status" value="1"/>
</dbReference>
<organism evidence="14 15">
    <name type="scientific">Nannochloropsis gaditana</name>
    <dbReference type="NCBI Taxonomy" id="72520"/>
    <lineage>
        <taxon>Eukaryota</taxon>
        <taxon>Sar</taxon>
        <taxon>Stramenopiles</taxon>
        <taxon>Ochrophyta</taxon>
        <taxon>Eustigmatophyceae</taxon>
        <taxon>Eustigmatales</taxon>
        <taxon>Monodopsidaceae</taxon>
        <taxon>Nannochloropsis</taxon>
    </lineage>
</organism>
<dbReference type="PROSITE" id="PS50893">
    <property type="entry name" value="ABC_TRANSPORTER_2"/>
    <property type="match status" value="1"/>
</dbReference>
<keyword evidence="5" id="KW-0547">Nucleotide-binding</keyword>
<feature type="compositionally biased region" description="Basic and acidic residues" evidence="10">
    <location>
        <begin position="13"/>
        <end position="22"/>
    </location>
</feature>
<feature type="transmembrane region" description="Helical" evidence="11">
    <location>
        <begin position="59"/>
        <end position="82"/>
    </location>
</feature>
<dbReference type="Pfam" id="PF00005">
    <property type="entry name" value="ABC_tran"/>
    <property type="match status" value="1"/>
</dbReference>
<evidence type="ECO:0000259" key="12">
    <source>
        <dbReference type="PROSITE" id="PS50893"/>
    </source>
</evidence>
<gene>
    <name evidence="14" type="ORF">Naga_100082g18</name>
</gene>
<dbReference type="InterPro" id="IPR017871">
    <property type="entry name" value="ABC_transporter-like_CS"/>
</dbReference>
<feature type="domain" description="ABC transporter" evidence="12">
    <location>
        <begin position="678"/>
        <end position="920"/>
    </location>
</feature>
<accession>W7TKE5</accession>
<comment type="caution">
    <text evidence="14">The sequence shown here is derived from an EMBL/GenBank/DDBJ whole genome shotgun (WGS) entry which is preliminary data.</text>
</comment>
<dbReference type="InterPro" id="IPR027417">
    <property type="entry name" value="P-loop_NTPase"/>
</dbReference>
<dbReference type="PROSITE" id="PS00211">
    <property type="entry name" value="ABC_TRANSPORTER_1"/>
    <property type="match status" value="1"/>
</dbReference>
<dbReference type="EMBL" id="AZIL01001412">
    <property type="protein sequence ID" value="EWM23938.1"/>
    <property type="molecule type" value="Genomic_DNA"/>
</dbReference>
<dbReference type="GO" id="GO:0012505">
    <property type="term" value="C:endomembrane system"/>
    <property type="evidence" value="ECO:0007669"/>
    <property type="project" value="UniProtKB-SubCell"/>
</dbReference>
<feature type="region of interest" description="Disordered" evidence="10">
    <location>
        <begin position="274"/>
        <end position="306"/>
    </location>
</feature>
<evidence type="ECO:0000256" key="6">
    <source>
        <dbReference type="ARBA" id="ARBA00022840"/>
    </source>
</evidence>
<dbReference type="PANTHER" id="PTHR43394">
    <property type="entry name" value="ATP-DEPENDENT PERMEASE MDL1, MITOCHONDRIAL"/>
    <property type="match status" value="1"/>
</dbReference>
<evidence type="ECO:0000256" key="4">
    <source>
        <dbReference type="ARBA" id="ARBA00022692"/>
    </source>
</evidence>
<evidence type="ECO:0000256" key="1">
    <source>
        <dbReference type="ARBA" id="ARBA00004127"/>
    </source>
</evidence>
<feature type="transmembrane region" description="Helical" evidence="11">
    <location>
        <begin position="477"/>
        <end position="494"/>
    </location>
</feature>